<dbReference type="GO" id="GO:0031175">
    <property type="term" value="P:neuron projection development"/>
    <property type="evidence" value="ECO:0007669"/>
    <property type="project" value="TreeGrafter"/>
</dbReference>
<dbReference type="KEGG" id="tng:GSTEN00014936G001"/>
<dbReference type="InterPro" id="IPR026646">
    <property type="entry name" value="GPRIN2-like/GPRIN3"/>
</dbReference>
<protein>
    <submittedName>
        <fullName evidence="3">(spotted green pufferfish) hypothetical protein</fullName>
    </submittedName>
</protein>
<feature type="domain" description="G protein-regulated inducer of neurite outgrowth C-terminal" evidence="2">
    <location>
        <begin position="6"/>
        <end position="46"/>
    </location>
</feature>
<comment type="caution">
    <text evidence="3">The sequence shown here is derived from an EMBL/GenBank/DDBJ whole genome shotgun (WGS) entry which is preliminary data.</text>
</comment>
<evidence type="ECO:0000259" key="2">
    <source>
        <dbReference type="Pfam" id="PF15235"/>
    </source>
</evidence>
<sequence length="47" mass="5498">MRDKPQEVVWDKQGMTWEVYGASVDLDCLSVAIQSHLESKIKEQQKY</sequence>
<dbReference type="PANTHER" id="PTHR15718">
    <property type="entry name" value="G PROTEIN-REGULATED INDUCER OF NEURITE OUTGROWTH C-TERMINAL DOMAIN-CONTAINING PROTEIN"/>
    <property type="match status" value="1"/>
</dbReference>
<comment type="function">
    <text evidence="1">May be involved in neurite outgrowth.</text>
</comment>
<accession>Q4SPA6</accession>
<reference evidence="3" key="1">
    <citation type="journal article" date="2004" name="Nature">
        <title>Genome duplication in the teleost fish Tetraodon nigroviridis reveals the early vertebrate proto-karyotype.</title>
        <authorList>
            <person name="Jaillon O."/>
            <person name="Aury J.-M."/>
            <person name="Brunet F."/>
            <person name="Petit J.-L."/>
            <person name="Stange-Thomann N."/>
            <person name="Mauceli E."/>
            <person name="Bouneau L."/>
            <person name="Fischer C."/>
            <person name="Ozouf-Costaz C."/>
            <person name="Bernot A."/>
            <person name="Nicaud S."/>
            <person name="Jaffe D."/>
            <person name="Fisher S."/>
            <person name="Lutfalla G."/>
            <person name="Dossat C."/>
            <person name="Segurens B."/>
            <person name="Dasilva C."/>
            <person name="Salanoubat M."/>
            <person name="Levy M."/>
            <person name="Boudet N."/>
            <person name="Castellano S."/>
            <person name="Anthouard V."/>
            <person name="Jubin C."/>
            <person name="Castelli V."/>
            <person name="Katinka M."/>
            <person name="Vacherie B."/>
            <person name="Biemont C."/>
            <person name="Skalli Z."/>
            <person name="Cattolico L."/>
            <person name="Poulain J."/>
            <person name="De Berardinis V."/>
            <person name="Cruaud C."/>
            <person name="Duprat S."/>
            <person name="Brottier P."/>
            <person name="Coutanceau J.-P."/>
            <person name="Gouzy J."/>
            <person name="Parra G."/>
            <person name="Lardier G."/>
            <person name="Chapple C."/>
            <person name="McKernan K.J."/>
            <person name="McEwan P."/>
            <person name="Bosak S."/>
            <person name="Kellis M."/>
            <person name="Volff J.-N."/>
            <person name="Guigo R."/>
            <person name="Zody M.C."/>
            <person name="Mesirov J."/>
            <person name="Lindblad-Toh K."/>
            <person name="Birren B."/>
            <person name="Nusbaum C."/>
            <person name="Kahn D."/>
            <person name="Robinson-Rechavi M."/>
            <person name="Laudet V."/>
            <person name="Schachter V."/>
            <person name="Quetier F."/>
            <person name="Saurin W."/>
            <person name="Scarpelli C."/>
            <person name="Wincker P."/>
            <person name="Lander E.S."/>
            <person name="Weissenbach J."/>
            <person name="Roest Crollius H."/>
        </authorList>
    </citation>
    <scope>NUCLEOTIDE SEQUENCE [LARGE SCALE GENOMIC DNA]</scope>
</reference>
<organism evidence="3">
    <name type="scientific">Tetraodon nigroviridis</name>
    <name type="common">Spotted green pufferfish</name>
    <name type="synonym">Chelonodon nigroviridis</name>
    <dbReference type="NCBI Taxonomy" id="99883"/>
    <lineage>
        <taxon>Eukaryota</taxon>
        <taxon>Metazoa</taxon>
        <taxon>Chordata</taxon>
        <taxon>Craniata</taxon>
        <taxon>Vertebrata</taxon>
        <taxon>Euteleostomi</taxon>
        <taxon>Actinopterygii</taxon>
        <taxon>Neopterygii</taxon>
        <taxon>Teleostei</taxon>
        <taxon>Neoteleostei</taxon>
        <taxon>Acanthomorphata</taxon>
        <taxon>Eupercaria</taxon>
        <taxon>Tetraodontiformes</taxon>
        <taxon>Tetradontoidea</taxon>
        <taxon>Tetraodontidae</taxon>
        <taxon>Tetraodon</taxon>
    </lineage>
</organism>
<feature type="non-terminal residue" evidence="3">
    <location>
        <position position="47"/>
    </location>
</feature>
<dbReference type="GO" id="GO:0005886">
    <property type="term" value="C:plasma membrane"/>
    <property type="evidence" value="ECO:0007669"/>
    <property type="project" value="TreeGrafter"/>
</dbReference>
<evidence type="ECO:0000256" key="1">
    <source>
        <dbReference type="ARBA" id="ARBA00002358"/>
    </source>
</evidence>
<dbReference type="EMBL" id="CAAE01014541">
    <property type="protein sequence ID" value="CAF97526.1"/>
    <property type="molecule type" value="Genomic_DNA"/>
</dbReference>
<evidence type="ECO:0000313" key="3">
    <source>
        <dbReference type="EMBL" id="CAF97526.1"/>
    </source>
</evidence>
<reference evidence="3" key="2">
    <citation type="submission" date="2004-02" db="EMBL/GenBank/DDBJ databases">
        <authorList>
            <consortium name="Genoscope"/>
            <consortium name="Whitehead Institute Centre for Genome Research"/>
        </authorList>
    </citation>
    <scope>NUCLEOTIDE SEQUENCE</scope>
</reference>
<dbReference type="AlphaFoldDB" id="Q4SPA6"/>
<dbReference type="InterPro" id="IPR032745">
    <property type="entry name" value="GRIN_C"/>
</dbReference>
<dbReference type="PANTHER" id="PTHR15718:SF6">
    <property type="entry name" value="G PROTEIN-REGULATED INDUCER OF NEURITE OUTGROWTH 3"/>
    <property type="match status" value="1"/>
</dbReference>
<proteinExistence type="predicted"/>
<dbReference type="Pfam" id="PF15235">
    <property type="entry name" value="GRIN_C"/>
    <property type="match status" value="1"/>
</dbReference>
<name>Q4SPA6_TETNG</name>
<gene>
    <name evidence="3" type="ORF">GSTENG00014936001</name>
</gene>
<dbReference type="OrthoDB" id="10049175at2759"/>